<organism evidence="1">
    <name type="scientific">Lepeophtheirus salmonis</name>
    <name type="common">Salmon louse</name>
    <name type="synonym">Caligus salmonis</name>
    <dbReference type="NCBI Taxonomy" id="72036"/>
    <lineage>
        <taxon>Eukaryota</taxon>
        <taxon>Metazoa</taxon>
        <taxon>Ecdysozoa</taxon>
        <taxon>Arthropoda</taxon>
        <taxon>Crustacea</taxon>
        <taxon>Multicrustacea</taxon>
        <taxon>Hexanauplia</taxon>
        <taxon>Copepoda</taxon>
        <taxon>Siphonostomatoida</taxon>
        <taxon>Caligidae</taxon>
        <taxon>Lepeophtheirus</taxon>
    </lineage>
</organism>
<dbReference type="EMBL" id="HACA01033794">
    <property type="protein sequence ID" value="CDW51156.1"/>
    <property type="molecule type" value="Transcribed_RNA"/>
</dbReference>
<proteinExistence type="predicted"/>
<protein>
    <submittedName>
        <fullName evidence="1">Uncharacterized protein</fullName>
    </submittedName>
</protein>
<reference evidence="1" key="1">
    <citation type="submission" date="2014-05" db="EMBL/GenBank/DDBJ databases">
        <authorList>
            <person name="Chronopoulou M."/>
        </authorList>
    </citation>
    <scope>NUCLEOTIDE SEQUENCE</scope>
    <source>
        <tissue evidence="1">Whole organism</tissue>
    </source>
</reference>
<sequence>MKFIQNVLIWLDQISYFPEPLYNQQHFKML</sequence>
<dbReference type="AlphaFoldDB" id="A0A0K2VLV5"/>
<accession>A0A0K2VLV5</accession>
<name>A0A0K2VLV5_LEPSM</name>
<evidence type="ECO:0000313" key="1">
    <source>
        <dbReference type="EMBL" id="CDW51156.1"/>
    </source>
</evidence>